<protein>
    <submittedName>
        <fullName evidence="1">Uncharacterized protein</fullName>
    </submittedName>
</protein>
<keyword evidence="2" id="KW-1185">Reference proteome</keyword>
<accession>A0ABT2T150</accession>
<dbReference type="RefSeq" id="WP_262573971.1">
    <property type="nucleotide sequence ID" value="NZ_JAOQKJ010000004.1"/>
</dbReference>
<organism evidence="1 2">
    <name type="scientific">Suilimivivens aceti</name>
    <dbReference type="NCBI Taxonomy" id="2981774"/>
    <lineage>
        <taxon>Bacteria</taxon>
        <taxon>Bacillati</taxon>
        <taxon>Bacillota</taxon>
        <taxon>Clostridia</taxon>
        <taxon>Lachnospirales</taxon>
        <taxon>Lachnospiraceae</taxon>
        <taxon>Suilimivivens</taxon>
    </lineage>
</organism>
<dbReference type="EMBL" id="JAOQKJ010000004">
    <property type="protein sequence ID" value="MCU6743978.1"/>
    <property type="molecule type" value="Genomic_DNA"/>
</dbReference>
<comment type="caution">
    <text evidence="1">The sequence shown here is derived from an EMBL/GenBank/DDBJ whole genome shotgun (WGS) entry which is preliminary data.</text>
</comment>
<sequence>MGIRDKIIIPREGKIEYNHLKMVLGSQATEVNDNGEEKVDRREIYDQQV</sequence>
<gene>
    <name evidence="1" type="ORF">OCV77_05620</name>
</gene>
<name>A0ABT2T150_9FIRM</name>
<reference evidence="1 2" key="1">
    <citation type="journal article" date="2021" name="ISME Commun">
        <title>Automated analysis of genomic sequences facilitates high-throughput and comprehensive description of bacteria.</title>
        <authorList>
            <person name="Hitch T.C.A."/>
        </authorList>
    </citation>
    <scope>NUCLEOTIDE SEQUENCE [LARGE SCALE GENOMIC DNA]</scope>
    <source>
        <strain evidence="1 2">Sanger_18</strain>
    </source>
</reference>
<proteinExistence type="predicted"/>
<evidence type="ECO:0000313" key="1">
    <source>
        <dbReference type="EMBL" id="MCU6743978.1"/>
    </source>
</evidence>
<evidence type="ECO:0000313" key="2">
    <source>
        <dbReference type="Proteomes" id="UP001652432"/>
    </source>
</evidence>
<dbReference type="Proteomes" id="UP001652432">
    <property type="component" value="Unassembled WGS sequence"/>
</dbReference>